<dbReference type="PANTHER" id="PTHR10775">
    <property type="entry name" value="OS08G0208400 PROTEIN"/>
    <property type="match status" value="1"/>
</dbReference>
<feature type="domain" description="DUF4218" evidence="1">
    <location>
        <begin position="261"/>
        <end position="315"/>
    </location>
</feature>
<dbReference type="PANTHER" id="PTHR10775:SF182">
    <property type="entry name" value="TRANSPOSON, EN_SPM-LIKE, TRANSPOSASE-ASSOCIATED DOMAIN PROTEIN-RELATED"/>
    <property type="match status" value="1"/>
</dbReference>
<protein>
    <recommendedName>
        <fullName evidence="1">DUF4218 domain-containing protein</fullName>
    </recommendedName>
</protein>
<sequence length="315" mass="36852">MILRRTVSTIYGRKACYFNCHKQFLPAHHLYRRNKKARSRLTGDQICGVENKIRRARSQICGIENKIARSRLTGDQILDRVANISPTVEMLLLLPDGYGSDHKWIKKNIFWDLPHWSTLLIQHNLNVMHIEKNVFDNIFNTVMDIKRKMKDNMNAHRDLKIICNRPELDERRPNIMPKAVYTLGKEQKRRVYEWIRGLKFSNGYASNFACCVDMTELRMHGMKSHDCHVFMQKLILIAFHEMLPEYVWSVLTKVSLLFQSICSTTLDVNKLHELENSIAIIMCNLEKISSPAFFDSTEHLIVHLPYEARVGEPVQ</sequence>
<reference evidence="2" key="1">
    <citation type="submission" date="2020-06" db="EMBL/GenBank/DDBJ databases">
        <authorList>
            <person name="Li T."/>
            <person name="Hu X."/>
            <person name="Zhang T."/>
            <person name="Song X."/>
            <person name="Zhang H."/>
            <person name="Dai N."/>
            <person name="Sheng W."/>
            <person name="Hou X."/>
            <person name="Wei L."/>
        </authorList>
    </citation>
    <scope>NUCLEOTIDE SEQUENCE</scope>
    <source>
        <strain evidence="2">G02</strain>
        <tissue evidence="2">Leaf</tissue>
    </source>
</reference>
<comment type="caution">
    <text evidence="2">The sequence shown here is derived from an EMBL/GenBank/DDBJ whole genome shotgun (WGS) entry which is preliminary data.</text>
</comment>
<evidence type="ECO:0000259" key="1">
    <source>
        <dbReference type="Pfam" id="PF13960"/>
    </source>
</evidence>
<proteinExistence type="predicted"/>
<accession>A0AAW2SLL1</accession>
<dbReference type="AlphaFoldDB" id="A0AAW2SLL1"/>
<dbReference type="Pfam" id="PF13960">
    <property type="entry name" value="DUF4218"/>
    <property type="match status" value="1"/>
</dbReference>
<dbReference type="InterPro" id="IPR025452">
    <property type="entry name" value="DUF4218"/>
</dbReference>
<dbReference type="EMBL" id="JACGWJ010000010">
    <property type="protein sequence ID" value="KAL0393355.1"/>
    <property type="molecule type" value="Genomic_DNA"/>
</dbReference>
<gene>
    <name evidence="2" type="ORF">Sradi_2558300</name>
</gene>
<organism evidence="2">
    <name type="scientific">Sesamum radiatum</name>
    <name type="common">Black benniseed</name>
    <dbReference type="NCBI Taxonomy" id="300843"/>
    <lineage>
        <taxon>Eukaryota</taxon>
        <taxon>Viridiplantae</taxon>
        <taxon>Streptophyta</taxon>
        <taxon>Embryophyta</taxon>
        <taxon>Tracheophyta</taxon>
        <taxon>Spermatophyta</taxon>
        <taxon>Magnoliopsida</taxon>
        <taxon>eudicotyledons</taxon>
        <taxon>Gunneridae</taxon>
        <taxon>Pentapetalae</taxon>
        <taxon>asterids</taxon>
        <taxon>lamiids</taxon>
        <taxon>Lamiales</taxon>
        <taxon>Pedaliaceae</taxon>
        <taxon>Sesamum</taxon>
    </lineage>
</organism>
<name>A0AAW2SLL1_SESRA</name>
<evidence type="ECO:0000313" key="2">
    <source>
        <dbReference type="EMBL" id="KAL0393355.1"/>
    </source>
</evidence>
<reference evidence="2" key="2">
    <citation type="journal article" date="2024" name="Plant">
        <title>Genomic evolution and insights into agronomic trait innovations of Sesamum species.</title>
        <authorList>
            <person name="Miao H."/>
            <person name="Wang L."/>
            <person name="Qu L."/>
            <person name="Liu H."/>
            <person name="Sun Y."/>
            <person name="Le M."/>
            <person name="Wang Q."/>
            <person name="Wei S."/>
            <person name="Zheng Y."/>
            <person name="Lin W."/>
            <person name="Duan Y."/>
            <person name="Cao H."/>
            <person name="Xiong S."/>
            <person name="Wang X."/>
            <person name="Wei L."/>
            <person name="Li C."/>
            <person name="Ma Q."/>
            <person name="Ju M."/>
            <person name="Zhao R."/>
            <person name="Li G."/>
            <person name="Mu C."/>
            <person name="Tian Q."/>
            <person name="Mei H."/>
            <person name="Zhang T."/>
            <person name="Gao T."/>
            <person name="Zhang H."/>
        </authorList>
    </citation>
    <scope>NUCLEOTIDE SEQUENCE</scope>
    <source>
        <strain evidence="2">G02</strain>
    </source>
</reference>